<accession>A0ABU0XEN4</accession>
<comment type="caution">
    <text evidence="3">The sequence shown here is derived from an EMBL/GenBank/DDBJ whole genome shotgun (WGS) entry which is preliminary data.</text>
</comment>
<dbReference type="InterPro" id="IPR043006">
    <property type="entry name" value="AtzD/Barbiturase_RUB"/>
</dbReference>
<evidence type="ECO:0000313" key="4">
    <source>
        <dbReference type="Proteomes" id="UP001230289"/>
    </source>
</evidence>
<dbReference type="Proteomes" id="UP001230289">
    <property type="component" value="Unassembled WGS sequence"/>
</dbReference>
<sequence>MQDSFAVDAVAVPIDHRQDVRGLTALIDEGRLRPDEVIAITGKIDGTGSGPERVEADAAMRGVLAEHGTRSTAEIERIPMVFTAGGLGILTPQVVVYSRRPAEPAEDGIPRLAVGTARSAVMQPAWTGTARVIEENVAAIRSALASAPMTAAEAEYVVGKTYYVPNDELKATGDPALQNFEEMHLFRLASGSGGLSAAVALDGADLPADEDIARRLELWSGKASFSSNPWEAVGGEGPHTQVIAMGNHAGAGGTLRVGHAVIEDLLDVQALGRALRRAGLEVGDGPLTPEQRKRVIAVYVKVGPAPEPLLRGHRQLSHVPGYGAELKSAVAGMFAGMLQDNLIYISGSATHQGPAGGGTIAVVVETA</sequence>
<dbReference type="Gene3D" id="3.30.1330.160">
    <property type="entry name" value="Cyanuric acid hydrolase/Barbituras, RU C"/>
    <property type="match status" value="1"/>
</dbReference>
<dbReference type="InterPro" id="IPR043008">
    <property type="entry name" value="AtzD/Barbiturase_RUA"/>
</dbReference>
<keyword evidence="4" id="KW-1185">Reference proteome</keyword>
<evidence type="ECO:0000256" key="2">
    <source>
        <dbReference type="ARBA" id="ARBA00022801"/>
    </source>
</evidence>
<gene>
    <name evidence="3" type="ORF">RBR11_06590</name>
</gene>
<dbReference type="Pfam" id="PF09663">
    <property type="entry name" value="Amido_AtzD_TrzD"/>
    <property type="match status" value="1"/>
</dbReference>
<dbReference type="EMBL" id="JAVFCB010000003">
    <property type="protein sequence ID" value="MDQ4213580.1"/>
    <property type="molecule type" value="Genomic_DNA"/>
</dbReference>
<dbReference type="RefSeq" id="WP_308488523.1">
    <property type="nucleotide sequence ID" value="NZ_JAVFCB010000003.1"/>
</dbReference>
<name>A0ABU0XEN4_9MICO</name>
<reference evidence="3 4" key="1">
    <citation type="submission" date="2023-08" db="EMBL/GenBank/DDBJ databases">
        <title>Microbacterium sp. nov., isolated from a waste landfill.</title>
        <authorList>
            <person name="Wen W."/>
        </authorList>
    </citation>
    <scope>NUCLEOTIDE SEQUENCE [LARGE SCALE GENOMIC DNA]</scope>
    <source>
        <strain evidence="3 4">ASV81</strain>
    </source>
</reference>
<proteinExistence type="inferred from homology"/>
<protein>
    <submittedName>
        <fullName evidence="3">Ring-opening amidohydrolase</fullName>
    </submittedName>
</protein>
<dbReference type="Gene3D" id="3.30.1330.180">
    <property type="entry name" value="Cyanuric acid hydrolase/Barbiturase, RU B"/>
    <property type="match status" value="1"/>
</dbReference>
<dbReference type="Gene3D" id="3.30.1330.170">
    <property type="entry name" value="Cyanuric acid hydrolase/Barbiturase, RU A"/>
    <property type="match status" value="1"/>
</dbReference>
<comment type="similarity">
    <text evidence="1">Belongs to the cyclic amide hydrolase (CyAH) family.</text>
</comment>
<evidence type="ECO:0000313" key="3">
    <source>
        <dbReference type="EMBL" id="MDQ4213580.1"/>
    </source>
</evidence>
<dbReference type="NCBIfam" id="TIGR02714">
    <property type="entry name" value="amido_AtzD_TrzD"/>
    <property type="match status" value="1"/>
</dbReference>
<evidence type="ECO:0000256" key="1">
    <source>
        <dbReference type="ARBA" id="ARBA00010947"/>
    </source>
</evidence>
<organism evidence="3 4">
    <name type="scientific">Microbacterium capsulatum</name>
    <dbReference type="NCBI Taxonomy" id="3041921"/>
    <lineage>
        <taxon>Bacteria</taxon>
        <taxon>Bacillati</taxon>
        <taxon>Actinomycetota</taxon>
        <taxon>Actinomycetes</taxon>
        <taxon>Micrococcales</taxon>
        <taxon>Microbacteriaceae</taxon>
        <taxon>Microbacterium</taxon>
    </lineage>
</organism>
<dbReference type="InterPro" id="IPR043007">
    <property type="entry name" value="AtzD/Barbiturase_RUC"/>
</dbReference>
<dbReference type="InterPro" id="IPR014086">
    <property type="entry name" value="AtzD/Barbiturase"/>
</dbReference>
<keyword evidence="2" id="KW-0378">Hydrolase</keyword>